<proteinExistence type="predicted"/>
<name>A0A8J4XHN8_CLAMG</name>
<evidence type="ECO:0000313" key="3">
    <source>
        <dbReference type="EMBL" id="KAF5910096.1"/>
    </source>
</evidence>
<keyword evidence="4" id="KW-1185">Reference proteome</keyword>
<evidence type="ECO:0000256" key="2">
    <source>
        <dbReference type="SAM" id="SignalP"/>
    </source>
</evidence>
<keyword evidence="2" id="KW-0732">Signal</keyword>
<dbReference type="EMBL" id="QNUK01000001">
    <property type="protein sequence ID" value="KAF5910096.1"/>
    <property type="molecule type" value="Genomic_DNA"/>
</dbReference>
<reference evidence="3" key="1">
    <citation type="submission" date="2020-07" db="EMBL/GenBank/DDBJ databases">
        <title>Clarias magur genome sequencing, assembly and annotation.</title>
        <authorList>
            <person name="Kushwaha B."/>
            <person name="Kumar R."/>
            <person name="Das P."/>
            <person name="Joshi C.G."/>
            <person name="Kumar D."/>
            <person name="Nagpure N.S."/>
            <person name="Pandey M."/>
            <person name="Agarwal S."/>
            <person name="Srivastava S."/>
            <person name="Singh M."/>
            <person name="Sahoo L."/>
            <person name="Jayasankar P."/>
            <person name="Meher P.K."/>
            <person name="Koringa P.G."/>
            <person name="Iquebal M.A."/>
            <person name="Das S.P."/>
            <person name="Bit A."/>
            <person name="Patnaik S."/>
            <person name="Patel N."/>
            <person name="Shah T.M."/>
            <person name="Hinsu A."/>
            <person name="Jena J.K."/>
        </authorList>
    </citation>
    <scope>NUCLEOTIDE SEQUENCE</scope>
    <source>
        <strain evidence="3">CIFAMagur01</strain>
        <tissue evidence="3">Testis</tissue>
    </source>
</reference>
<comment type="caution">
    <text evidence="3">The sequence shown here is derived from an EMBL/GenBank/DDBJ whole genome shotgun (WGS) entry which is preliminary data.</text>
</comment>
<evidence type="ECO:0000256" key="1">
    <source>
        <dbReference type="SAM" id="MobiDB-lite"/>
    </source>
</evidence>
<dbReference type="Proteomes" id="UP000727407">
    <property type="component" value="Unassembled WGS sequence"/>
</dbReference>
<organism evidence="3 4">
    <name type="scientific">Clarias magur</name>
    <name type="common">Asian catfish</name>
    <name type="synonym">Macropteronotus magur</name>
    <dbReference type="NCBI Taxonomy" id="1594786"/>
    <lineage>
        <taxon>Eukaryota</taxon>
        <taxon>Metazoa</taxon>
        <taxon>Chordata</taxon>
        <taxon>Craniata</taxon>
        <taxon>Vertebrata</taxon>
        <taxon>Euteleostomi</taxon>
        <taxon>Actinopterygii</taxon>
        <taxon>Neopterygii</taxon>
        <taxon>Teleostei</taxon>
        <taxon>Ostariophysi</taxon>
        <taxon>Siluriformes</taxon>
        <taxon>Clariidae</taxon>
        <taxon>Clarias</taxon>
    </lineage>
</organism>
<gene>
    <name evidence="3" type="ORF">DAT39_000374</name>
</gene>
<accession>A0A8J4XHN8</accession>
<protein>
    <submittedName>
        <fullName evidence="3">Uncharacterized protein</fullName>
    </submittedName>
</protein>
<feature type="region of interest" description="Disordered" evidence="1">
    <location>
        <begin position="115"/>
        <end position="138"/>
    </location>
</feature>
<dbReference type="AlphaFoldDB" id="A0A8J4XHN8"/>
<sequence>MAGSLVRGIVLGSILVVSVLRAHRCSRQWPLIGLAVGGPAEADALLETSPLDTVLSCCEKGQRKKERSAAPDGGSEAVCSVTDFSKKLDPLSLPSELQSGETLSDCALRDTQCHHSLEPRTGRSGNNSGWDISPTNMD</sequence>
<feature type="chain" id="PRO_5035171389" evidence="2">
    <location>
        <begin position="23"/>
        <end position="138"/>
    </location>
</feature>
<feature type="signal peptide" evidence="2">
    <location>
        <begin position="1"/>
        <end position="22"/>
    </location>
</feature>
<feature type="compositionally biased region" description="Polar residues" evidence="1">
    <location>
        <begin position="123"/>
        <end position="138"/>
    </location>
</feature>
<evidence type="ECO:0000313" key="4">
    <source>
        <dbReference type="Proteomes" id="UP000727407"/>
    </source>
</evidence>